<dbReference type="Pfam" id="PF07310">
    <property type="entry name" value="PAS_5"/>
    <property type="match status" value="1"/>
</dbReference>
<evidence type="ECO:0000313" key="1">
    <source>
        <dbReference type="EMBL" id="SDE12546.1"/>
    </source>
</evidence>
<organism evidence="1 2">
    <name type="scientific">Kordiimonas lacus</name>
    <dbReference type="NCBI Taxonomy" id="637679"/>
    <lineage>
        <taxon>Bacteria</taxon>
        <taxon>Pseudomonadati</taxon>
        <taxon>Pseudomonadota</taxon>
        <taxon>Alphaproteobacteria</taxon>
        <taxon>Kordiimonadales</taxon>
        <taxon>Kordiimonadaceae</taxon>
        <taxon>Kordiimonas</taxon>
    </lineage>
</organism>
<dbReference type="RefSeq" id="WP_068303800.1">
    <property type="nucleotide sequence ID" value="NZ_FNAK01000004.1"/>
</dbReference>
<dbReference type="STRING" id="637679.GCA_001550055_01679"/>
<name>A0A1G7AF96_9PROT</name>
<protein>
    <submittedName>
        <fullName evidence="1">PAS domain-containing protein</fullName>
    </submittedName>
</protein>
<dbReference type="EMBL" id="FNAK01000004">
    <property type="protein sequence ID" value="SDE12546.1"/>
    <property type="molecule type" value="Genomic_DNA"/>
</dbReference>
<reference evidence="1 2" key="1">
    <citation type="submission" date="2016-10" db="EMBL/GenBank/DDBJ databases">
        <authorList>
            <person name="de Groot N.N."/>
        </authorList>
    </citation>
    <scope>NUCLEOTIDE SEQUENCE [LARGE SCALE GENOMIC DNA]</scope>
    <source>
        <strain evidence="1 2">CGMCC 1.9109</strain>
    </source>
</reference>
<dbReference type="AlphaFoldDB" id="A0A1G7AF96"/>
<dbReference type="OrthoDB" id="8480244at2"/>
<proteinExistence type="predicted"/>
<sequence>METYSSLNAAGKFEALLAYWLRLKEEEGGVPRRSNLNPVAIRDLLPFVFLMERRAPDDLLVRLSGTALDAISPMPMTGANYLDLCPDETRDMVADMVTTVLMTPCGHRFKREATFQNGKSHEITTLSLPMTSEQGECRYIVGVSASKTDLMPANIQPGRYVAVKVLQSEFVDLGYGLPDAAK</sequence>
<keyword evidence="2" id="KW-1185">Reference proteome</keyword>
<evidence type="ECO:0000313" key="2">
    <source>
        <dbReference type="Proteomes" id="UP000183685"/>
    </source>
</evidence>
<accession>A0A1G7AF96</accession>
<dbReference type="InterPro" id="IPR009922">
    <property type="entry name" value="DUF1457"/>
</dbReference>
<gene>
    <name evidence="1" type="ORF">SAMN04488071_2178</name>
</gene>
<dbReference type="Proteomes" id="UP000183685">
    <property type="component" value="Unassembled WGS sequence"/>
</dbReference>